<dbReference type="Proteomes" id="UP001236806">
    <property type="component" value="Unassembled WGS sequence"/>
</dbReference>
<proteinExistence type="predicted"/>
<dbReference type="Gene3D" id="1.20.1740.10">
    <property type="entry name" value="Amino acid/polyamine transporter I"/>
    <property type="match status" value="1"/>
</dbReference>
<organism evidence="1 2">
    <name type="scientific">Pseudarthrobacter siccitolerans</name>
    <dbReference type="NCBI Taxonomy" id="861266"/>
    <lineage>
        <taxon>Bacteria</taxon>
        <taxon>Bacillati</taxon>
        <taxon>Actinomycetota</taxon>
        <taxon>Actinomycetes</taxon>
        <taxon>Micrococcales</taxon>
        <taxon>Micrococcaceae</taxon>
        <taxon>Pseudarthrobacter</taxon>
    </lineage>
</organism>
<dbReference type="InterPro" id="IPR036526">
    <property type="entry name" value="C-N_Hydrolase_sf"/>
</dbReference>
<comment type="caution">
    <text evidence="1">The sequence shown here is derived from an EMBL/GenBank/DDBJ whole genome shotgun (WGS) entry which is preliminary data.</text>
</comment>
<protein>
    <submittedName>
        <fullName evidence="1">Amidohydrolase</fullName>
    </submittedName>
</protein>
<evidence type="ECO:0000313" key="2">
    <source>
        <dbReference type="Proteomes" id="UP001236806"/>
    </source>
</evidence>
<name>A0ABU0PQ47_9MICC</name>
<gene>
    <name evidence="1" type="ORF">QFZ36_003651</name>
</gene>
<keyword evidence="2" id="KW-1185">Reference proteome</keyword>
<reference evidence="1 2" key="1">
    <citation type="submission" date="2023-07" db="EMBL/GenBank/DDBJ databases">
        <title>Comparative genomics of wheat-associated soil bacteria to identify genetic determinants of phenazine resistance.</title>
        <authorList>
            <person name="Mouncey N."/>
        </authorList>
    </citation>
    <scope>NUCLEOTIDE SEQUENCE [LARGE SCALE GENOMIC DNA]</scope>
    <source>
        <strain evidence="1 2">W1I3</strain>
    </source>
</reference>
<sequence>MSFLFGAVFLAGLVVAQFVSSLATQASASRLLSVLGRDSVLPKAVFGRLSERFTPRWRTWWSRASWAGRGLLGRRDVDVAGVCQAPPVSAGRSVLVVPMGVVEAGLGLGPCVRTMEVSVETVDRVRESFPMFRQRRIGTFIDLT</sequence>
<evidence type="ECO:0000313" key="1">
    <source>
        <dbReference type="EMBL" id="MDQ0676090.1"/>
    </source>
</evidence>
<accession>A0ABU0PQ47</accession>
<dbReference type="RefSeq" id="WP_306638446.1">
    <property type="nucleotide sequence ID" value="NZ_JAUSXB010000001.1"/>
</dbReference>
<dbReference type="SUPFAM" id="SSF56317">
    <property type="entry name" value="Carbon-nitrogen hydrolase"/>
    <property type="match status" value="1"/>
</dbReference>
<dbReference type="EMBL" id="JAUSXB010000001">
    <property type="protein sequence ID" value="MDQ0676090.1"/>
    <property type="molecule type" value="Genomic_DNA"/>
</dbReference>